<evidence type="ECO:0000313" key="8">
    <source>
        <dbReference type="EMBL" id="NMH96546.1"/>
    </source>
</evidence>
<evidence type="ECO:0000256" key="1">
    <source>
        <dbReference type="ARBA" id="ARBA00022448"/>
    </source>
</evidence>
<dbReference type="InterPro" id="IPR008995">
    <property type="entry name" value="Mo/tungstate-bd_C_term_dom"/>
</dbReference>
<evidence type="ECO:0000256" key="4">
    <source>
        <dbReference type="ARBA" id="ARBA00022840"/>
    </source>
</evidence>
<dbReference type="Proteomes" id="UP000820669">
    <property type="component" value="Unassembled WGS sequence"/>
</dbReference>
<accession>A0ABX1S4M1</accession>
<evidence type="ECO:0000256" key="6">
    <source>
        <dbReference type="ARBA" id="ARBA00023136"/>
    </source>
</evidence>
<dbReference type="Pfam" id="PF08402">
    <property type="entry name" value="TOBE_2"/>
    <property type="match status" value="1"/>
</dbReference>
<dbReference type="GO" id="GO:0005524">
    <property type="term" value="F:ATP binding"/>
    <property type="evidence" value="ECO:0007669"/>
    <property type="project" value="UniProtKB-KW"/>
</dbReference>
<dbReference type="SUPFAM" id="SSF50331">
    <property type="entry name" value="MOP-like"/>
    <property type="match status" value="1"/>
</dbReference>
<keyword evidence="3" id="KW-0547">Nucleotide-binding</keyword>
<dbReference type="Gene3D" id="3.40.50.300">
    <property type="entry name" value="P-loop containing nucleotide triphosphate hydrolases"/>
    <property type="match status" value="1"/>
</dbReference>
<dbReference type="PROSITE" id="PS50893">
    <property type="entry name" value="ABC_TRANSPORTER_2"/>
    <property type="match status" value="1"/>
</dbReference>
<sequence>MHSEVLQVGISVDSVTKRYGKATRAALDGVDLEIRPGELLAVLGPSGGGKTTLLNVLAGLEPVNSGRLRFGDEDVTDIPAERRNVAVVFQSSMLYPHLTLRQSIAFALKMQKLPAEEIRQRIDEVAGWLRIDHLLDRKPHEVSGGERQRSAVAKALVSHPALLLMDEPFSAVDAQLRRQMRTELAKLHRQFGTTTVFITHDQEEAMSIADRVAVMRDGKLVQVADPLTLYRQPASAWLADFVSVQPFNLIPIEHQDGATLSALGGSLVLTPPGGPLPQRFDLGVRPEHLRVTRSESSTSRILTREIIGGQVKYTIHTDRDDELVAVRSDDEVLDLDTPVDLAVEWAHALAFDPDSGDRLDVRFNEVVASVS</sequence>
<keyword evidence="1" id="KW-0813">Transport</keyword>
<evidence type="ECO:0000256" key="2">
    <source>
        <dbReference type="ARBA" id="ARBA00022475"/>
    </source>
</evidence>
<name>A0ABX1S4M1_9PSEU</name>
<gene>
    <name evidence="8" type="ORF">HF526_04315</name>
</gene>
<reference evidence="8 9" key="1">
    <citation type="submission" date="2020-04" db="EMBL/GenBank/DDBJ databases">
        <authorList>
            <person name="Klaysubun C."/>
            <person name="Duangmal K."/>
            <person name="Lipun K."/>
        </authorList>
    </citation>
    <scope>NUCLEOTIDE SEQUENCE [LARGE SCALE GENOMIC DNA]</scope>
    <source>
        <strain evidence="8 9">K10HN5</strain>
    </source>
</reference>
<evidence type="ECO:0000313" key="9">
    <source>
        <dbReference type="Proteomes" id="UP000820669"/>
    </source>
</evidence>
<evidence type="ECO:0000259" key="7">
    <source>
        <dbReference type="PROSITE" id="PS50893"/>
    </source>
</evidence>
<keyword evidence="2" id="KW-1003">Cell membrane</keyword>
<evidence type="ECO:0000256" key="3">
    <source>
        <dbReference type="ARBA" id="ARBA00022741"/>
    </source>
</evidence>
<dbReference type="InterPro" id="IPR047641">
    <property type="entry name" value="ABC_transpr_MalK/UgpC-like"/>
</dbReference>
<keyword evidence="9" id="KW-1185">Reference proteome</keyword>
<proteinExistence type="predicted"/>
<dbReference type="EMBL" id="JAAXLA010000005">
    <property type="protein sequence ID" value="NMH96546.1"/>
    <property type="molecule type" value="Genomic_DNA"/>
</dbReference>
<dbReference type="Pfam" id="PF00005">
    <property type="entry name" value="ABC_tran"/>
    <property type="match status" value="1"/>
</dbReference>
<dbReference type="PANTHER" id="PTHR43875">
    <property type="entry name" value="MALTODEXTRIN IMPORT ATP-BINDING PROTEIN MSMX"/>
    <property type="match status" value="1"/>
</dbReference>
<dbReference type="InterPro" id="IPR003439">
    <property type="entry name" value="ABC_transporter-like_ATP-bd"/>
</dbReference>
<dbReference type="InterPro" id="IPR013611">
    <property type="entry name" value="Transp-assoc_OB_typ2"/>
</dbReference>
<dbReference type="PANTHER" id="PTHR43875:SF15">
    <property type="entry name" value="TREHALOSE IMPORT ATP-BINDING PROTEIN SUGC"/>
    <property type="match status" value="1"/>
</dbReference>
<dbReference type="InterPro" id="IPR027417">
    <property type="entry name" value="P-loop_NTPase"/>
</dbReference>
<keyword evidence="6" id="KW-0472">Membrane</keyword>
<organism evidence="8 9">
    <name type="scientific">Pseudonocardia acidicola</name>
    <dbReference type="NCBI Taxonomy" id="2724939"/>
    <lineage>
        <taxon>Bacteria</taxon>
        <taxon>Bacillati</taxon>
        <taxon>Actinomycetota</taxon>
        <taxon>Actinomycetes</taxon>
        <taxon>Pseudonocardiales</taxon>
        <taxon>Pseudonocardiaceae</taxon>
        <taxon>Pseudonocardia</taxon>
    </lineage>
</organism>
<keyword evidence="4 8" id="KW-0067">ATP-binding</keyword>
<dbReference type="RefSeq" id="WP_169379933.1">
    <property type="nucleotide sequence ID" value="NZ_JAAXLA010000005.1"/>
</dbReference>
<dbReference type="SUPFAM" id="SSF52540">
    <property type="entry name" value="P-loop containing nucleoside triphosphate hydrolases"/>
    <property type="match status" value="1"/>
</dbReference>
<comment type="caution">
    <text evidence="8">The sequence shown here is derived from an EMBL/GenBank/DDBJ whole genome shotgun (WGS) entry which is preliminary data.</text>
</comment>
<dbReference type="SMART" id="SM00382">
    <property type="entry name" value="AAA"/>
    <property type="match status" value="1"/>
</dbReference>
<evidence type="ECO:0000256" key="5">
    <source>
        <dbReference type="ARBA" id="ARBA00022967"/>
    </source>
</evidence>
<feature type="domain" description="ABC transporter" evidence="7">
    <location>
        <begin position="10"/>
        <end position="242"/>
    </location>
</feature>
<keyword evidence="5" id="KW-1278">Translocase</keyword>
<dbReference type="InterPro" id="IPR003593">
    <property type="entry name" value="AAA+_ATPase"/>
</dbReference>
<protein>
    <submittedName>
        <fullName evidence="8">ABC transporter ATP-binding protein</fullName>
    </submittedName>
</protein>